<dbReference type="EMBL" id="JANRMI010000002">
    <property type="protein sequence ID" value="MDG0816099.1"/>
    <property type="molecule type" value="Genomic_DNA"/>
</dbReference>
<name>A0ABT6DHV7_9BACT</name>
<evidence type="ECO:0000313" key="2">
    <source>
        <dbReference type="EMBL" id="MDG0816099.1"/>
    </source>
</evidence>
<gene>
    <name evidence="2" type="ORF">NWE73_06975</name>
</gene>
<evidence type="ECO:0000313" key="3">
    <source>
        <dbReference type="Proteomes" id="UP001152321"/>
    </source>
</evidence>
<dbReference type="Proteomes" id="UP001152321">
    <property type="component" value="Unassembled WGS sequence"/>
</dbReference>
<sequence length="382" mass="39413">MSYRGKAFLKKDHLFHGGLGYAGFSMIEVLGAMAAAAVVVMGTMKMAGAISQSGVGAAISQQRTNLDQELTTIFDNPDNCTRALLGTVSTENTKVNLNSLGSMNSTKAVDLASTKTSDQVAILDRVSLKSITLTNISGDLGSGTYRAILSIIGNLKDSIKGSGLEQAGTGSFNINVPVYYTASGGVISSCLSTKSPYSNCLALKGFWNGVSCDFCSSLGGSRLADGTCSIFEKPLLPVVPPPAPLVVDDGSATMSVTTRSLYNGYTFQNLGVHKWCALTSYSYDGDGIGECTITGSVNGGWNIRIGDEGTKYPQLCYITCSDGGSTAITGATNNGAMCSYSGKSGIMIGGCCSTGTQFKIIFKGGGRGSGGRVGVANDIGCH</sequence>
<dbReference type="RefSeq" id="WP_277577577.1">
    <property type="nucleotide sequence ID" value="NZ_JANRMI010000002.1"/>
</dbReference>
<proteinExistence type="predicted"/>
<keyword evidence="1" id="KW-0812">Transmembrane</keyword>
<keyword evidence="3" id="KW-1185">Reference proteome</keyword>
<keyword evidence="1" id="KW-1133">Transmembrane helix</keyword>
<reference evidence="2" key="1">
    <citation type="submission" date="2022-08" db="EMBL/GenBank/DDBJ databases">
        <title>Novel Bdellovibrio Species Isolated from Svalbard: Designation Bdellovibrio svalbardensis.</title>
        <authorList>
            <person name="Mitchell R.J."/>
            <person name="Choi S.Y."/>
        </authorList>
    </citation>
    <scope>NUCLEOTIDE SEQUENCE</scope>
    <source>
        <strain evidence="2">PAP01</strain>
    </source>
</reference>
<evidence type="ECO:0008006" key="4">
    <source>
        <dbReference type="Google" id="ProtNLM"/>
    </source>
</evidence>
<evidence type="ECO:0000256" key="1">
    <source>
        <dbReference type="SAM" id="Phobius"/>
    </source>
</evidence>
<keyword evidence="1" id="KW-0472">Membrane</keyword>
<protein>
    <recommendedName>
        <fullName evidence="4">Prepilin-type N-terminal cleavage/methylation domain-containing protein</fullName>
    </recommendedName>
</protein>
<feature type="transmembrane region" description="Helical" evidence="1">
    <location>
        <begin position="20"/>
        <end position="41"/>
    </location>
</feature>
<accession>A0ABT6DHV7</accession>
<comment type="caution">
    <text evidence="2">The sequence shown here is derived from an EMBL/GenBank/DDBJ whole genome shotgun (WGS) entry which is preliminary data.</text>
</comment>
<organism evidence="2 3">
    <name type="scientific">Bdellovibrio svalbardensis</name>
    <dbReference type="NCBI Taxonomy" id="2972972"/>
    <lineage>
        <taxon>Bacteria</taxon>
        <taxon>Pseudomonadati</taxon>
        <taxon>Bdellovibrionota</taxon>
        <taxon>Bdellovibrionia</taxon>
        <taxon>Bdellovibrionales</taxon>
        <taxon>Pseudobdellovibrionaceae</taxon>
        <taxon>Bdellovibrio</taxon>
    </lineage>
</organism>